<dbReference type="Proteomes" id="UP001430584">
    <property type="component" value="Unassembled WGS sequence"/>
</dbReference>
<comment type="caution">
    <text evidence="5">The sequence shown here is derived from an EMBL/GenBank/DDBJ whole genome shotgun (WGS) entry which is preliminary data.</text>
</comment>
<feature type="domain" description="Fungal STAND N-terminal Goodbye" evidence="3">
    <location>
        <begin position="59"/>
        <end position="163"/>
    </location>
</feature>
<dbReference type="InterPro" id="IPR027417">
    <property type="entry name" value="P-loop_NTPase"/>
</dbReference>
<gene>
    <name evidence="5" type="ORF">SLS55_004426</name>
</gene>
<evidence type="ECO:0000259" key="3">
    <source>
        <dbReference type="Pfam" id="PF17109"/>
    </source>
</evidence>
<dbReference type="PANTHER" id="PTHR10039:SF17">
    <property type="entry name" value="FUNGAL STAND N-TERMINAL GOODBYE DOMAIN-CONTAINING PROTEIN-RELATED"/>
    <property type="match status" value="1"/>
</dbReference>
<reference evidence="5 6" key="1">
    <citation type="submission" date="2024-02" db="EMBL/GenBank/DDBJ databases">
        <title>De novo assembly and annotation of 12 fungi associated with fruit tree decline syndrome in Ontario, Canada.</title>
        <authorList>
            <person name="Sulman M."/>
            <person name="Ellouze W."/>
            <person name="Ilyukhin E."/>
        </authorList>
    </citation>
    <scope>NUCLEOTIDE SEQUENCE [LARGE SCALE GENOMIC DNA]</scope>
    <source>
        <strain evidence="5 6">FDS-637</strain>
    </source>
</reference>
<organism evidence="5 6">
    <name type="scientific">Diplodia seriata</name>
    <dbReference type="NCBI Taxonomy" id="420778"/>
    <lineage>
        <taxon>Eukaryota</taxon>
        <taxon>Fungi</taxon>
        <taxon>Dikarya</taxon>
        <taxon>Ascomycota</taxon>
        <taxon>Pezizomycotina</taxon>
        <taxon>Dothideomycetes</taxon>
        <taxon>Dothideomycetes incertae sedis</taxon>
        <taxon>Botryosphaeriales</taxon>
        <taxon>Botryosphaeriaceae</taxon>
        <taxon>Diplodia</taxon>
    </lineage>
</organism>
<feature type="region of interest" description="Disordered" evidence="2">
    <location>
        <begin position="40"/>
        <end position="62"/>
    </location>
</feature>
<dbReference type="InterPro" id="IPR011990">
    <property type="entry name" value="TPR-like_helical_dom_sf"/>
</dbReference>
<evidence type="ECO:0000256" key="2">
    <source>
        <dbReference type="SAM" id="MobiDB-lite"/>
    </source>
</evidence>
<dbReference type="GeneID" id="92008511"/>
<protein>
    <recommendedName>
        <fullName evidence="7">Neutral amino acid permease</fullName>
    </recommendedName>
</protein>
<feature type="compositionally biased region" description="Basic and acidic residues" evidence="2">
    <location>
        <begin position="688"/>
        <end position="701"/>
    </location>
</feature>
<dbReference type="EMBL" id="JAJVCZ030000004">
    <property type="protein sequence ID" value="KAL0260736.1"/>
    <property type="molecule type" value="Genomic_DNA"/>
</dbReference>
<keyword evidence="6" id="KW-1185">Reference proteome</keyword>
<dbReference type="Gene3D" id="1.25.40.10">
    <property type="entry name" value="Tetratricopeptide repeat domain"/>
    <property type="match status" value="1"/>
</dbReference>
<feature type="compositionally biased region" description="Basic and acidic residues" evidence="2">
    <location>
        <begin position="40"/>
        <end position="51"/>
    </location>
</feature>
<name>A0ABR3CM19_9PEZI</name>
<evidence type="ECO:0000259" key="4">
    <source>
        <dbReference type="Pfam" id="PF24883"/>
    </source>
</evidence>
<evidence type="ECO:0008006" key="7">
    <source>
        <dbReference type="Google" id="ProtNLM"/>
    </source>
</evidence>
<feature type="compositionally biased region" description="Polar residues" evidence="2">
    <location>
        <begin position="52"/>
        <end position="62"/>
    </location>
</feature>
<evidence type="ECO:0000313" key="5">
    <source>
        <dbReference type="EMBL" id="KAL0260736.1"/>
    </source>
</evidence>
<dbReference type="Pfam" id="PF17109">
    <property type="entry name" value="Goodbye"/>
    <property type="match status" value="1"/>
</dbReference>
<feature type="compositionally biased region" description="Polar residues" evidence="2">
    <location>
        <begin position="702"/>
        <end position="711"/>
    </location>
</feature>
<dbReference type="InterPro" id="IPR031350">
    <property type="entry name" value="Goodbye_dom"/>
</dbReference>
<evidence type="ECO:0000313" key="6">
    <source>
        <dbReference type="Proteomes" id="UP001430584"/>
    </source>
</evidence>
<proteinExistence type="predicted"/>
<accession>A0ABR3CM19</accession>
<sequence length="1456" mass="166969">MDPDIVERWEEAAQAYRDMVEADRKADQAEHRGWREHIGFKKGRDQQKKGTETIQCGPNTETPQQLLTPEQVVAQLQKPLDLKEDLNPRWEKTKTQAKHVLGCVERLGGFAAKGASTVFEPSELCFSAVCYLLETAQKYHDYFASLAVLFEHITPFLYRFEIYTTAKTSGAVTPSGVMRPLLQLLESFIWICCHATKIAQAGKWEKTKIALGILFFRTDGGINDQLDRIERLTSEELKMNVALIKRSVESSEAGLKDVMDFIRETEKSKEDERTQTKNQKIIKDALGINEQESQWSVTQQECQKDVAVLTGDWLLESTEFLNWSERRDGVDNPVMALEAPELCGKTYLCSQVIRALQSSVNTVPNNVLQGYRAFIGYFFVSNKTKSDKKTTVFEAVAAIVWQLTEKDRVFQKHAASKCREQGLFSKTGLLWQDVVMSYKGPRIIFFVVLDGVEQADQDDELESVIRGVFDLNQNQAGGKLQVRLFMTGTENKLDELEQRSKTNFARKKVVGFNQSDIQRFVNEKMDRAYNKNPSESLAPNSTLREDIEKTLTDLPGDYNHLNGLLNRISREEYEEGIRAILNNAAKNNQQSNMRSLIEKLDQTLDQDSIEDLNEILPWIVLPEVWPTLKQIEAVLLLSRGKSSVIPLRRRIKEKYPSPLLEIDDDDNDIWSLSTLHYFTEESTEATGEAEKDSSETREDTTKTSAMVTSNSEHQLHSSEILLVKNLLLSVCGTALYERFQFDDFFESKASPQRRTAISYHQVDGHFRITLCCLKALCGPKRTEADALHAYAVENLPWHLSMVDSESLRHTDPNARKAVGTMLHDFLTHDDCLRLWLDPRNSSDVRSVWLYNNEPLIQISRWFQDFVAMEGVPEGESRAWIAKAQYCDEHHDSMFFHASRFMAKQWLQDVHWDVSSTFLWIHGYTTRISSLGNSMTERINSDPEGGTITIEMILKTEEWAMAQLNMSNSSVCSTTRVADTLLLFDHVDRALESCKKLLERDPSYWRASWCIARAYRSKYDWESTYQTLTPIIANFKDLATIEEGPDSVWQELLRLFGECCEHLSKPEEEIEALEKFLNHFPKHWDAIKRKIHLMVQVGELEDVVKFLQSFCVPSTGTEQNLVGELFVQCADSDDFHHDIAYAAQQSEKMGLVEQGYGAAESAAHKDLDALTRLRYFHGIALFYQGDQGADILRAIKLWEENFCQVTDEDSWDARQFKYKSAKKLAAGYFHRCKRSNWDTEVADECTKKLTELRKRYPDDFGLYESMIFSRIYERIRNSEAFNECVRVHLRDALDLLCDDDPNNDWQGYFGLAEALSFIDEKNALAAWSLITPYETERAVMTLEDGEEAPDGPKSSFGSSGPLFNTCDGSCGHAWTFADDMYYCRECADVQFEKNCLTQLQNRQLKWRICSHDHEFIHIPPWDEEAARARGKDHVIVGGERMEIKAWLASIKAQYQLE</sequence>
<dbReference type="InterPro" id="IPR056884">
    <property type="entry name" value="NPHP3-like_N"/>
</dbReference>
<feature type="domain" description="Nephrocystin 3-like N-terminal" evidence="4">
    <location>
        <begin position="310"/>
        <end position="487"/>
    </location>
</feature>
<feature type="region of interest" description="Disordered" evidence="2">
    <location>
        <begin position="681"/>
        <end position="711"/>
    </location>
</feature>
<dbReference type="RefSeq" id="XP_066633765.1">
    <property type="nucleotide sequence ID" value="XM_066775884.1"/>
</dbReference>
<dbReference type="Pfam" id="PF24883">
    <property type="entry name" value="NPHP3_N"/>
    <property type="match status" value="1"/>
</dbReference>
<dbReference type="SUPFAM" id="SSF48452">
    <property type="entry name" value="TPR-like"/>
    <property type="match status" value="1"/>
</dbReference>
<keyword evidence="1" id="KW-0677">Repeat</keyword>
<evidence type="ECO:0000256" key="1">
    <source>
        <dbReference type="ARBA" id="ARBA00022737"/>
    </source>
</evidence>
<dbReference type="PANTHER" id="PTHR10039">
    <property type="entry name" value="AMELOGENIN"/>
    <property type="match status" value="1"/>
</dbReference>
<dbReference type="Gene3D" id="3.40.50.300">
    <property type="entry name" value="P-loop containing nucleotide triphosphate hydrolases"/>
    <property type="match status" value="1"/>
</dbReference>